<accession>A0AAV1RUN9</accession>
<gene>
    <name evidence="1" type="ORF">DCAF_LOCUS14389</name>
</gene>
<protein>
    <submittedName>
        <fullName evidence="1">Uncharacterized protein</fullName>
    </submittedName>
</protein>
<dbReference type="Proteomes" id="UP001314170">
    <property type="component" value="Unassembled WGS sequence"/>
</dbReference>
<reference evidence="1 2" key="1">
    <citation type="submission" date="2024-01" db="EMBL/GenBank/DDBJ databases">
        <authorList>
            <person name="Waweru B."/>
        </authorList>
    </citation>
    <scope>NUCLEOTIDE SEQUENCE [LARGE SCALE GENOMIC DNA]</scope>
</reference>
<name>A0AAV1RUN9_9ROSI</name>
<evidence type="ECO:0000313" key="1">
    <source>
        <dbReference type="EMBL" id="CAK7339338.1"/>
    </source>
</evidence>
<proteinExistence type="predicted"/>
<keyword evidence="2" id="KW-1185">Reference proteome</keyword>
<organism evidence="1 2">
    <name type="scientific">Dovyalis caffra</name>
    <dbReference type="NCBI Taxonomy" id="77055"/>
    <lineage>
        <taxon>Eukaryota</taxon>
        <taxon>Viridiplantae</taxon>
        <taxon>Streptophyta</taxon>
        <taxon>Embryophyta</taxon>
        <taxon>Tracheophyta</taxon>
        <taxon>Spermatophyta</taxon>
        <taxon>Magnoliopsida</taxon>
        <taxon>eudicotyledons</taxon>
        <taxon>Gunneridae</taxon>
        <taxon>Pentapetalae</taxon>
        <taxon>rosids</taxon>
        <taxon>fabids</taxon>
        <taxon>Malpighiales</taxon>
        <taxon>Salicaceae</taxon>
        <taxon>Flacourtieae</taxon>
        <taxon>Dovyalis</taxon>
    </lineage>
</organism>
<evidence type="ECO:0000313" key="2">
    <source>
        <dbReference type="Proteomes" id="UP001314170"/>
    </source>
</evidence>
<dbReference type="EMBL" id="CAWUPB010001157">
    <property type="protein sequence ID" value="CAK7339338.1"/>
    <property type="molecule type" value="Genomic_DNA"/>
</dbReference>
<dbReference type="AlphaFoldDB" id="A0AAV1RUN9"/>
<sequence>MGIGNFSNEEGVEMVMVVVVTCNSMEEVVTHNSMEEEEMEGEMVVICSIWRRRWRGNEAMVVVTSSSMEVVVTRSSMEMVEEVAEIYYNMIDGRGAFNGGGDDWCRLVYNMVDTPHVLVVVVTCNSIQAYVSIALEDESCNGVEDAQHVLALMVACKMGVCRWFEDDKEVVERRRSSGATIYTVISPVQVGAFVRQARVSGIPIRTA</sequence>
<comment type="caution">
    <text evidence="1">The sequence shown here is derived from an EMBL/GenBank/DDBJ whole genome shotgun (WGS) entry which is preliminary data.</text>
</comment>